<proteinExistence type="predicted"/>
<dbReference type="AlphaFoldDB" id="A0A0V1MT72"/>
<reference evidence="1 2" key="1">
    <citation type="submission" date="2015-01" db="EMBL/GenBank/DDBJ databases">
        <title>Evolution of Trichinella species and genotypes.</title>
        <authorList>
            <person name="Korhonen P.K."/>
            <person name="Edoardo P."/>
            <person name="Giuseppe L.R."/>
            <person name="Gasser R.B."/>
        </authorList>
    </citation>
    <scope>NUCLEOTIDE SEQUENCE [LARGE SCALE GENOMIC DNA]</scope>
    <source>
        <strain evidence="1">ISS1980</strain>
    </source>
</reference>
<keyword evidence="2" id="KW-1185">Reference proteome</keyword>
<evidence type="ECO:0000313" key="1">
    <source>
        <dbReference type="EMBL" id="KRZ74962.1"/>
    </source>
</evidence>
<organism evidence="1 2">
    <name type="scientific">Trichinella papuae</name>
    <dbReference type="NCBI Taxonomy" id="268474"/>
    <lineage>
        <taxon>Eukaryota</taxon>
        <taxon>Metazoa</taxon>
        <taxon>Ecdysozoa</taxon>
        <taxon>Nematoda</taxon>
        <taxon>Enoplea</taxon>
        <taxon>Dorylaimia</taxon>
        <taxon>Trichinellida</taxon>
        <taxon>Trichinellidae</taxon>
        <taxon>Trichinella</taxon>
    </lineage>
</organism>
<evidence type="ECO:0000313" key="2">
    <source>
        <dbReference type="Proteomes" id="UP000054843"/>
    </source>
</evidence>
<comment type="caution">
    <text evidence="1">The sequence shown here is derived from an EMBL/GenBank/DDBJ whole genome shotgun (WGS) entry which is preliminary data.</text>
</comment>
<accession>A0A0V1MT72</accession>
<protein>
    <submittedName>
        <fullName evidence="1">Uncharacterized protein</fullName>
    </submittedName>
</protein>
<gene>
    <name evidence="1" type="ORF">T10_13381</name>
</gene>
<sequence length="189" mass="20837">MPYAMVERVNFVKSVFICIAKQQPTGQPFDTMAALSKGDSEGHSACTANEDSEPLSLTLQSMQGDEVSSFSSSTFAGTLSMRSEMEDSEALQMSMQSAEDDEVFTLTADSGVTDEEWSESTDDTKREIAMLKAEAKRLHAISDHSFDSQALMESLSSTDFNLMNISSSESSSLMMEQIFTTSYDERILY</sequence>
<dbReference type="EMBL" id="JYDO01000043">
    <property type="protein sequence ID" value="KRZ74962.1"/>
    <property type="molecule type" value="Genomic_DNA"/>
</dbReference>
<dbReference type="OrthoDB" id="5920116at2759"/>
<name>A0A0V1MT72_9BILA</name>
<dbReference type="Proteomes" id="UP000054843">
    <property type="component" value="Unassembled WGS sequence"/>
</dbReference>